<dbReference type="InterPro" id="IPR000524">
    <property type="entry name" value="Tscrpt_reg_HTH_GntR"/>
</dbReference>
<name>A0A238L7J1_9RHOB</name>
<dbReference type="Pfam" id="PF07729">
    <property type="entry name" value="FCD"/>
    <property type="match status" value="1"/>
</dbReference>
<proteinExistence type="predicted"/>
<dbReference type="InterPro" id="IPR036390">
    <property type="entry name" value="WH_DNA-bd_sf"/>
</dbReference>
<dbReference type="PROSITE" id="PS50949">
    <property type="entry name" value="HTH_GNTR"/>
    <property type="match status" value="1"/>
</dbReference>
<dbReference type="EMBL" id="FXYE01000004">
    <property type="protein sequence ID" value="SMX51054.1"/>
    <property type="molecule type" value="Genomic_DNA"/>
</dbReference>
<protein>
    <submittedName>
        <fullName evidence="5">Putative HTH-type transcriptional regulator YdfH</fullName>
    </submittedName>
</protein>
<reference evidence="6" key="1">
    <citation type="submission" date="2017-05" db="EMBL/GenBank/DDBJ databases">
        <authorList>
            <person name="Rodrigo-Torres L."/>
            <person name="Arahal R. D."/>
            <person name="Lucena T."/>
        </authorList>
    </citation>
    <scope>NUCLEOTIDE SEQUENCE [LARGE SCALE GENOMIC DNA]</scope>
    <source>
        <strain evidence="6">CECT 8621</strain>
    </source>
</reference>
<dbReference type="Pfam" id="PF00392">
    <property type="entry name" value="GntR"/>
    <property type="match status" value="1"/>
</dbReference>
<evidence type="ECO:0000313" key="5">
    <source>
        <dbReference type="EMBL" id="SMX51054.1"/>
    </source>
</evidence>
<dbReference type="GO" id="GO:0003700">
    <property type="term" value="F:DNA-binding transcription factor activity"/>
    <property type="evidence" value="ECO:0007669"/>
    <property type="project" value="InterPro"/>
</dbReference>
<dbReference type="InterPro" id="IPR011711">
    <property type="entry name" value="GntR_C"/>
</dbReference>
<dbReference type="Gene3D" id="1.20.120.530">
    <property type="entry name" value="GntR ligand-binding domain-like"/>
    <property type="match status" value="1"/>
</dbReference>
<keyword evidence="6" id="KW-1185">Reference proteome</keyword>
<dbReference type="SMART" id="SM00345">
    <property type="entry name" value="HTH_GNTR"/>
    <property type="match status" value="1"/>
</dbReference>
<dbReference type="SUPFAM" id="SSF46785">
    <property type="entry name" value="Winged helix' DNA-binding domain"/>
    <property type="match status" value="1"/>
</dbReference>
<dbReference type="RefSeq" id="WP_093968757.1">
    <property type="nucleotide sequence ID" value="NZ_FXYE01000004.1"/>
</dbReference>
<keyword evidence="3" id="KW-0804">Transcription</keyword>
<evidence type="ECO:0000313" key="6">
    <source>
        <dbReference type="Proteomes" id="UP000202922"/>
    </source>
</evidence>
<dbReference type="InterPro" id="IPR008920">
    <property type="entry name" value="TF_FadR/GntR_C"/>
</dbReference>
<accession>A0A238L7J1</accession>
<evidence type="ECO:0000259" key="4">
    <source>
        <dbReference type="PROSITE" id="PS50949"/>
    </source>
</evidence>
<dbReference type="Gene3D" id="1.10.10.10">
    <property type="entry name" value="Winged helix-like DNA-binding domain superfamily/Winged helix DNA-binding domain"/>
    <property type="match status" value="1"/>
</dbReference>
<feature type="domain" description="HTH gntR-type" evidence="4">
    <location>
        <begin position="22"/>
        <end position="89"/>
    </location>
</feature>
<dbReference type="PANTHER" id="PTHR43537:SF45">
    <property type="entry name" value="GNTR FAMILY REGULATORY PROTEIN"/>
    <property type="match status" value="1"/>
</dbReference>
<dbReference type="SUPFAM" id="SSF48008">
    <property type="entry name" value="GntR ligand-binding domain-like"/>
    <property type="match status" value="1"/>
</dbReference>
<sequence length="241" mass="27061">MENTNAHTVLTIGNLVATPSGRSAASRVYDDLRRRIIDLEMPPDTMISRSDLTKTYSVSQTPIREALQKLERDGLIEIFPQSKTVVARIDEKQLKETHLLRVAIETEIVKRAAEECDKAVITRARTFVKMQGALAGDTTQMAMFNQLDRAFHATLFNSLGMEGLHEMLIGRLGHLARCQRLELPREGKMQDIVKSHMAIIDGIEKGDPDQAGNAMRDHISGTIMRISSLRAEFPEYFSNPE</sequence>
<evidence type="ECO:0000256" key="3">
    <source>
        <dbReference type="ARBA" id="ARBA00023163"/>
    </source>
</evidence>
<keyword evidence="2" id="KW-0238">DNA-binding</keyword>
<dbReference type="CDD" id="cd07377">
    <property type="entry name" value="WHTH_GntR"/>
    <property type="match status" value="1"/>
</dbReference>
<evidence type="ECO:0000256" key="2">
    <source>
        <dbReference type="ARBA" id="ARBA00023125"/>
    </source>
</evidence>
<dbReference type="GO" id="GO:0003677">
    <property type="term" value="F:DNA binding"/>
    <property type="evidence" value="ECO:0007669"/>
    <property type="project" value="UniProtKB-KW"/>
</dbReference>
<organism evidence="5 6">
    <name type="scientific">Actibacterium lipolyticum</name>
    <dbReference type="NCBI Taxonomy" id="1524263"/>
    <lineage>
        <taxon>Bacteria</taxon>
        <taxon>Pseudomonadati</taxon>
        <taxon>Pseudomonadota</taxon>
        <taxon>Alphaproteobacteria</taxon>
        <taxon>Rhodobacterales</taxon>
        <taxon>Roseobacteraceae</taxon>
        <taxon>Actibacterium</taxon>
    </lineage>
</organism>
<dbReference type="OrthoDB" id="8638122at2"/>
<keyword evidence="1" id="KW-0805">Transcription regulation</keyword>
<dbReference type="AlphaFoldDB" id="A0A238L7J1"/>
<dbReference type="Proteomes" id="UP000202922">
    <property type="component" value="Unassembled WGS sequence"/>
</dbReference>
<dbReference type="InterPro" id="IPR036388">
    <property type="entry name" value="WH-like_DNA-bd_sf"/>
</dbReference>
<dbReference type="PANTHER" id="PTHR43537">
    <property type="entry name" value="TRANSCRIPTIONAL REGULATOR, GNTR FAMILY"/>
    <property type="match status" value="1"/>
</dbReference>
<evidence type="ECO:0000256" key="1">
    <source>
        <dbReference type="ARBA" id="ARBA00023015"/>
    </source>
</evidence>
<dbReference type="SMART" id="SM00895">
    <property type="entry name" value="FCD"/>
    <property type="match status" value="1"/>
</dbReference>
<gene>
    <name evidence="5" type="primary">ydfH_6</name>
    <name evidence="5" type="ORF">COL8621_03584</name>
</gene>